<evidence type="ECO:0000313" key="2">
    <source>
        <dbReference type="EMBL" id="SHK57999.1"/>
    </source>
</evidence>
<protein>
    <submittedName>
        <fullName evidence="2">Uncharacterized protein</fullName>
    </submittedName>
</protein>
<reference evidence="3" key="1">
    <citation type="submission" date="2016-11" db="EMBL/GenBank/DDBJ databases">
        <authorList>
            <person name="Varghese N."/>
            <person name="Submissions S."/>
        </authorList>
    </citation>
    <scope>NUCLEOTIDE SEQUENCE [LARGE SCALE GENOMIC DNA]</scope>
    <source>
        <strain evidence="3">DSM 15212 / CIP 107654 / DViRD3</strain>
    </source>
</reference>
<evidence type="ECO:0000313" key="3">
    <source>
        <dbReference type="Proteomes" id="UP000184465"/>
    </source>
</evidence>
<gene>
    <name evidence="2" type="ORF">SAMN02745912_03731</name>
</gene>
<evidence type="ECO:0000256" key="1">
    <source>
        <dbReference type="SAM" id="SignalP"/>
    </source>
</evidence>
<dbReference type="EMBL" id="FRAG01000097">
    <property type="protein sequence ID" value="SHK57999.1"/>
    <property type="molecule type" value="Genomic_DNA"/>
</dbReference>
<name>A0A1M6TMA4_PARC5</name>
<dbReference type="RefSeq" id="WP_073153555.1">
    <property type="nucleotide sequence ID" value="NZ_FRAG01000097.1"/>
</dbReference>
<dbReference type="Proteomes" id="UP000184465">
    <property type="component" value="Unassembled WGS sequence"/>
</dbReference>
<dbReference type="AlphaFoldDB" id="A0A1M6TMA4"/>
<accession>A0A1M6TMA4</accession>
<feature type="signal peptide" evidence="1">
    <location>
        <begin position="1"/>
        <end position="23"/>
    </location>
</feature>
<proteinExistence type="predicted"/>
<keyword evidence="1" id="KW-0732">Signal</keyword>
<sequence>MKVRISILLVFVLLLTTGIPAFAADKKNMEANNVFIANDQQIKKMNELMGQGLSTGEVLNIVCPEFFSKLKSKDELYREPFDKDIKNDLLNKPSNEMSIRSADWGISLSQYGDSLKFSSYRSLNYQSAYINIEVRLYNDSTGDLAAYTYGDKYDTDYLKVTGYADPPTGTYYAWSQHKWVEGTGHWTTMNLTTTDRSYVNPNE</sequence>
<keyword evidence="3" id="KW-1185">Reference proteome</keyword>
<feature type="chain" id="PRO_5012319458" evidence="1">
    <location>
        <begin position="24"/>
        <end position="203"/>
    </location>
</feature>
<organism evidence="2 3">
    <name type="scientific">Paramaledivibacter caminithermalis (strain DSM 15212 / CIP 107654 / DViRD3)</name>
    <name type="common">Clostridium caminithermale</name>
    <dbReference type="NCBI Taxonomy" id="1121301"/>
    <lineage>
        <taxon>Bacteria</taxon>
        <taxon>Bacillati</taxon>
        <taxon>Bacillota</taxon>
        <taxon>Clostridia</taxon>
        <taxon>Peptostreptococcales</taxon>
        <taxon>Caminicellaceae</taxon>
        <taxon>Paramaledivibacter</taxon>
    </lineage>
</organism>